<dbReference type="InterPro" id="IPR008000">
    <property type="entry name" value="Rham/fucose_mutarotase"/>
</dbReference>
<dbReference type="EMBL" id="CP059658">
    <property type="protein sequence ID" value="QRW16160.1"/>
    <property type="molecule type" value="Genomic_DNA"/>
</dbReference>
<organism evidence="1 2">
    <name type="scientific">Rhizoctonia solani</name>
    <dbReference type="NCBI Taxonomy" id="456999"/>
    <lineage>
        <taxon>Eukaryota</taxon>
        <taxon>Fungi</taxon>
        <taxon>Dikarya</taxon>
        <taxon>Basidiomycota</taxon>
        <taxon>Agaricomycotina</taxon>
        <taxon>Agaricomycetes</taxon>
        <taxon>Cantharellales</taxon>
        <taxon>Ceratobasidiaceae</taxon>
        <taxon>Rhizoctonia</taxon>
    </lineage>
</organism>
<reference evidence="1" key="1">
    <citation type="submission" date="2020-05" db="EMBL/GenBank/DDBJ databases">
        <title>Evolutionary and genomic comparisons of hybrid uninucleate and nonhybrid Rhizoctonia fungi.</title>
        <authorList>
            <person name="Li C."/>
            <person name="Chen X."/>
        </authorList>
    </citation>
    <scope>NUCLEOTIDE SEQUENCE</scope>
    <source>
        <strain evidence="1">AG-1 IA</strain>
    </source>
</reference>
<dbReference type="GeneID" id="67026441"/>
<name>A0A8H8NN01_9AGAM</name>
<sequence>MTDRPYPGKRFCQVVALKTEALEEYKKARGAYTGAYSIHAAVWPAVLETLRRSHIVDYSIHLLPSPPFAVAGSPDLDLAGLLIATFKYIGSDWESDSKIAAADPETVRWWAITDGMQHSFVEGATGSKDGPWWYQCEEVFRHEK</sequence>
<dbReference type="PANTHER" id="PTHR34389:SF2">
    <property type="entry name" value="L-RHAMNOSE MUTAROTASE"/>
    <property type="match status" value="1"/>
</dbReference>
<evidence type="ECO:0000313" key="2">
    <source>
        <dbReference type="Proteomes" id="UP000650533"/>
    </source>
</evidence>
<dbReference type="InterPro" id="IPR011008">
    <property type="entry name" value="Dimeric_a/b-barrel"/>
</dbReference>
<dbReference type="Proteomes" id="UP000650533">
    <property type="component" value="Chromosome 1"/>
</dbReference>
<dbReference type="Pfam" id="PF05336">
    <property type="entry name" value="rhaM"/>
    <property type="match status" value="2"/>
</dbReference>
<dbReference type="RefSeq" id="XP_043176397.1">
    <property type="nucleotide sequence ID" value="XM_043323978.1"/>
</dbReference>
<accession>A0A8H8NN01</accession>
<dbReference type="GO" id="GO:0016857">
    <property type="term" value="F:racemase and epimerase activity, acting on carbohydrates and derivatives"/>
    <property type="evidence" value="ECO:0007669"/>
    <property type="project" value="InterPro"/>
</dbReference>
<dbReference type="Gene3D" id="3.30.70.100">
    <property type="match status" value="1"/>
</dbReference>
<protein>
    <submittedName>
        <fullName evidence="1">Uncharacterized protein</fullName>
    </submittedName>
</protein>
<evidence type="ECO:0000313" key="1">
    <source>
        <dbReference type="EMBL" id="QRW16160.1"/>
    </source>
</evidence>
<dbReference type="SUPFAM" id="SSF54909">
    <property type="entry name" value="Dimeric alpha+beta barrel"/>
    <property type="match status" value="1"/>
</dbReference>
<gene>
    <name evidence="1" type="ORF">RhiXN_04161</name>
</gene>
<dbReference type="PANTHER" id="PTHR34389">
    <property type="entry name" value="L-RHAMNOSE MUTAROTASE"/>
    <property type="match status" value="1"/>
</dbReference>
<proteinExistence type="predicted"/>
<dbReference type="AlphaFoldDB" id="A0A8H8NN01"/>
<dbReference type="KEGG" id="rsx:RhiXN_04161"/>